<dbReference type="InterPro" id="IPR008754">
    <property type="entry name" value="Peptidase_M43"/>
</dbReference>
<dbReference type="Pfam" id="PF05572">
    <property type="entry name" value="Peptidase_M43"/>
    <property type="match status" value="1"/>
</dbReference>
<reference evidence="12" key="1">
    <citation type="submission" date="2017-04" db="EMBL/GenBank/DDBJ databases">
        <authorList>
            <person name="Varghese N."/>
            <person name="Submissions S."/>
        </authorList>
    </citation>
    <scope>NUCLEOTIDE SEQUENCE [LARGE SCALE GENOMIC DNA]</scope>
    <source>
        <strain evidence="12">DSM 16537</strain>
    </source>
</reference>
<proteinExistence type="inferred from homology"/>
<evidence type="ECO:0000256" key="8">
    <source>
        <dbReference type="ARBA" id="ARBA00023157"/>
    </source>
</evidence>
<dbReference type="STRING" id="758820.SAMN00777080_3117"/>
<evidence type="ECO:0000259" key="10">
    <source>
        <dbReference type="Pfam" id="PF05572"/>
    </source>
</evidence>
<dbReference type="Proteomes" id="UP000192333">
    <property type="component" value="Chromosome I"/>
</dbReference>
<comment type="similarity">
    <text evidence="1">Belongs to the peptidase M43B family.</text>
</comment>
<evidence type="ECO:0000256" key="9">
    <source>
        <dbReference type="SAM" id="SignalP"/>
    </source>
</evidence>
<dbReference type="EMBL" id="LT838813">
    <property type="protein sequence ID" value="SMD44495.1"/>
    <property type="molecule type" value="Genomic_DNA"/>
</dbReference>
<keyword evidence="4 9" id="KW-0732">Signal</keyword>
<dbReference type="PANTHER" id="PTHR47466:SF1">
    <property type="entry name" value="METALLOPROTEASE MEP1 (AFU_ORTHOLOGUE AFUA_1G07730)-RELATED"/>
    <property type="match status" value="1"/>
</dbReference>
<feature type="chain" id="PRO_5012370945" evidence="9">
    <location>
        <begin position="22"/>
        <end position="699"/>
    </location>
</feature>
<dbReference type="SUPFAM" id="SSF55486">
    <property type="entry name" value="Metalloproteases ('zincins'), catalytic domain"/>
    <property type="match status" value="1"/>
</dbReference>
<keyword evidence="12" id="KW-1185">Reference proteome</keyword>
<keyword evidence="8" id="KW-1015">Disulfide bond</keyword>
<accession>A0A1W2H6D3</accession>
<dbReference type="Gene3D" id="3.40.390.10">
    <property type="entry name" value="Collagenase (Catalytic Domain)"/>
    <property type="match status" value="1"/>
</dbReference>
<keyword evidence="7" id="KW-0482">Metalloprotease</keyword>
<protein>
    <submittedName>
        <fullName evidence="11">Pregnancy-associated plasma protein-A</fullName>
    </submittedName>
</protein>
<evidence type="ECO:0000256" key="7">
    <source>
        <dbReference type="ARBA" id="ARBA00023049"/>
    </source>
</evidence>
<dbReference type="InterPro" id="IPR024079">
    <property type="entry name" value="MetalloPept_cat_dom_sf"/>
</dbReference>
<dbReference type="GO" id="GO:0046872">
    <property type="term" value="F:metal ion binding"/>
    <property type="evidence" value="ECO:0007669"/>
    <property type="project" value="UniProtKB-KW"/>
</dbReference>
<dbReference type="AlphaFoldDB" id="A0A1W2H6D3"/>
<evidence type="ECO:0000256" key="3">
    <source>
        <dbReference type="ARBA" id="ARBA00022723"/>
    </source>
</evidence>
<evidence type="ECO:0000256" key="6">
    <source>
        <dbReference type="ARBA" id="ARBA00022833"/>
    </source>
</evidence>
<keyword evidence="6" id="KW-0862">Zinc</keyword>
<dbReference type="PANTHER" id="PTHR47466">
    <property type="match status" value="1"/>
</dbReference>
<dbReference type="GO" id="GO:0008237">
    <property type="term" value="F:metallopeptidase activity"/>
    <property type="evidence" value="ECO:0007669"/>
    <property type="project" value="UniProtKB-KW"/>
</dbReference>
<evidence type="ECO:0000313" key="11">
    <source>
        <dbReference type="EMBL" id="SMD44495.1"/>
    </source>
</evidence>
<evidence type="ECO:0000256" key="2">
    <source>
        <dbReference type="ARBA" id="ARBA00022670"/>
    </source>
</evidence>
<evidence type="ECO:0000256" key="5">
    <source>
        <dbReference type="ARBA" id="ARBA00022801"/>
    </source>
</evidence>
<sequence>MKNRFLILLCSYFLLFNSCMVDNFEEGSLLMDSITEVKLISGDTLFLKKEGTYEVKYLLRYFSKQEEVNLKNTLKPKLYLNGNEVENTEIDLSQESNYTLQAEFPNKSKIQSNALNIRVLSIINAITAIKLELKGVSNVLIPELEDPSFDDLFKIEVSLLTGEKLVVNQSFFDFKYVLNGASSDSFQVRDFETGEDASIQISINNIISNALDFEVLTIKDAVEEIELKPLDNISQINKAETQGLLTDFIAINARLKNSELIDLKSYPGIYTLEYNEVNLSDFNINQLPDGKFKLRAAVGQVFSNSVDLEVFDPMTYIKSIDLILDERTRNVYAVAGSSELDFTYEVIGMDNAVLTIPATLVVDGQKQDSFKNIPINKAGTVNVHAEISGKKSNTIQIISRQNQVLQKVRVPIIFHVLDNLENEINRATVDFELEKLNKAFANEFQPESAIPRSSNSVNSFIEFFLVEMDEFGNPLQEKGINRIPSGGLTFNNTPSKEMGFLFKNIWDPRKFVNVFVGRMDRPAGYAYLPIIKDRDLDGIDKIDDWYELSFPYSTVIADFVMGLPSNTTLAHEIGHMLGLYHPFGDMFPSNQCIDGDFCPDTETHLVVPTGLSTVNILKNCENQTFYSANIMDYLVNDNSFTYDQRERMRTIAVYNPFFAKESNYLNARLKPFERGKLDPSIKPVACAHLNHFGRRFHSH</sequence>
<evidence type="ECO:0000313" key="12">
    <source>
        <dbReference type="Proteomes" id="UP000192333"/>
    </source>
</evidence>
<keyword evidence="5" id="KW-0378">Hydrolase</keyword>
<feature type="signal peptide" evidence="9">
    <location>
        <begin position="1"/>
        <end position="21"/>
    </location>
</feature>
<evidence type="ECO:0000256" key="1">
    <source>
        <dbReference type="ARBA" id="ARBA00008721"/>
    </source>
</evidence>
<dbReference type="OrthoDB" id="6278496at2"/>
<keyword evidence="2" id="KW-0645">Protease</keyword>
<keyword evidence="3" id="KW-0479">Metal-binding</keyword>
<organism evidence="11 12">
    <name type="scientific">Aquiflexum balticum DSM 16537</name>
    <dbReference type="NCBI Taxonomy" id="758820"/>
    <lineage>
        <taxon>Bacteria</taxon>
        <taxon>Pseudomonadati</taxon>
        <taxon>Bacteroidota</taxon>
        <taxon>Cytophagia</taxon>
        <taxon>Cytophagales</taxon>
        <taxon>Cyclobacteriaceae</taxon>
        <taxon>Aquiflexum</taxon>
    </lineage>
</organism>
<dbReference type="RefSeq" id="WP_084121266.1">
    <property type="nucleotide sequence ID" value="NZ_LT838813.1"/>
</dbReference>
<evidence type="ECO:0000256" key="4">
    <source>
        <dbReference type="ARBA" id="ARBA00022729"/>
    </source>
</evidence>
<dbReference type="GO" id="GO:0006508">
    <property type="term" value="P:proteolysis"/>
    <property type="evidence" value="ECO:0007669"/>
    <property type="project" value="UniProtKB-KW"/>
</dbReference>
<name>A0A1W2H6D3_9BACT</name>
<feature type="domain" description="Peptidase M43 pregnancy-associated plasma-A" evidence="10">
    <location>
        <begin position="500"/>
        <end position="650"/>
    </location>
</feature>
<gene>
    <name evidence="11" type="ORF">SAMN00777080_3117</name>
</gene>